<keyword evidence="1" id="KW-1185">Reference proteome</keyword>
<sequence>MSRFPVFPVLNLSIDRNEDEIWDADGKPLDSKNYKLWIYRSIFIRPAYHYSKYLLSSIIQKILKCDLQILNIERQTLTWEQYNFLTLSGTCKVVYLFECEVEYSDGSYVTADELFKNLQNIERFSLTFPENLWSTIQWESYAVKAFQSDTFKKMVQIFQSLSKLKNVRFDYVTEAFDFSSLSDFIMENKSVFIEICFDRPLSNDYQQMLQNFNDNIMENSPQKKPDVSWI</sequence>
<evidence type="ECO:0000313" key="1">
    <source>
        <dbReference type="Proteomes" id="UP000887578"/>
    </source>
</evidence>
<accession>A0A914Q6H0</accession>
<dbReference type="WBParaSite" id="PDA_v2.g22727.t1">
    <property type="protein sequence ID" value="PDA_v2.g22727.t1"/>
    <property type="gene ID" value="PDA_v2.g22727"/>
</dbReference>
<protein>
    <submittedName>
        <fullName evidence="2">Uncharacterized protein</fullName>
    </submittedName>
</protein>
<proteinExistence type="predicted"/>
<reference evidence="2" key="1">
    <citation type="submission" date="2022-11" db="UniProtKB">
        <authorList>
            <consortium name="WormBaseParasite"/>
        </authorList>
    </citation>
    <scope>IDENTIFICATION</scope>
</reference>
<evidence type="ECO:0000313" key="2">
    <source>
        <dbReference type="WBParaSite" id="PDA_v2.g22727.t1"/>
    </source>
</evidence>
<dbReference type="AlphaFoldDB" id="A0A914Q6H0"/>
<organism evidence="1 2">
    <name type="scientific">Panagrolaimus davidi</name>
    <dbReference type="NCBI Taxonomy" id="227884"/>
    <lineage>
        <taxon>Eukaryota</taxon>
        <taxon>Metazoa</taxon>
        <taxon>Ecdysozoa</taxon>
        <taxon>Nematoda</taxon>
        <taxon>Chromadorea</taxon>
        <taxon>Rhabditida</taxon>
        <taxon>Tylenchina</taxon>
        <taxon>Panagrolaimomorpha</taxon>
        <taxon>Panagrolaimoidea</taxon>
        <taxon>Panagrolaimidae</taxon>
        <taxon>Panagrolaimus</taxon>
    </lineage>
</organism>
<name>A0A914Q6H0_9BILA</name>
<dbReference type="Proteomes" id="UP000887578">
    <property type="component" value="Unplaced"/>
</dbReference>